<keyword evidence="3" id="KW-1185">Reference proteome</keyword>
<dbReference type="AlphaFoldDB" id="A0A2S6FEM0"/>
<dbReference type="GO" id="GO:0003677">
    <property type="term" value="F:DNA binding"/>
    <property type="evidence" value="ECO:0007669"/>
    <property type="project" value="InterPro"/>
</dbReference>
<proteinExistence type="predicted"/>
<dbReference type="Proteomes" id="UP000238541">
    <property type="component" value="Unassembled WGS sequence"/>
</dbReference>
<protein>
    <submittedName>
        <fullName evidence="2">Integrase</fullName>
    </submittedName>
</protein>
<dbReference type="InterPro" id="IPR013762">
    <property type="entry name" value="Integrase-like_cat_sf"/>
</dbReference>
<dbReference type="SUPFAM" id="SSF56349">
    <property type="entry name" value="DNA breaking-rejoining enzymes"/>
    <property type="match status" value="1"/>
</dbReference>
<gene>
    <name evidence="2" type="ORF">CD175_27365</name>
</gene>
<keyword evidence="1" id="KW-0233">DNA recombination</keyword>
<dbReference type="EMBL" id="NIRS01000008">
    <property type="protein sequence ID" value="PPK35914.1"/>
    <property type="molecule type" value="Genomic_DNA"/>
</dbReference>
<sequence>MLWHGHRIDLPEIILATLERIRYVPHYVEIVANTPKYQPSDSRLAVEGLPQIFWSDCMPWREANLWALERISIGETSLKTIASNMNGLLNYAKFLEQHELHWLTFPVRKAERCLVRYRGSLIKMRDSGQISPSTASEYMRNCVMFYRWVKGKGLLSPQLPLWRDKPYFITYFDQVGFERSLNGVTTDISIPNRSRLGESLEDGLLPVSATDRDAILNHAKTSATLELYLMLSLGFFTGMRLGSICDLKIETLKRAIPDPSAQGLLRMTLGPGASPPVHTKFDVTGQVWIPEALRDELLEYANSFERVRREAAAVPKNRDLLFLTRFGNSYGRRGSDQSSAVNVEMSSFRKNGVAAGIPALRTFHFHQSRCTFGTELARLALGACSDVAIAIAVVGRALLHAKNSEATTFKYIKFVQAAPIKQALADSFLATFTGVHSSVVAQHGG</sequence>
<organism evidence="2 3">
    <name type="scientific">Pseudomonas laurylsulfatiphila</name>
    <dbReference type="NCBI Taxonomy" id="2011015"/>
    <lineage>
        <taxon>Bacteria</taxon>
        <taxon>Pseudomonadati</taxon>
        <taxon>Pseudomonadota</taxon>
        <taxon>Gammaproteobacteria</taxon>
        <taxon>Pseudomonadales</taxon>
        <taxon>Pseudomonadaceae</taxon>
        <taxon>Pseudomonas</taxon>
    </lineage>
</organism>
<evidence type="ECO:0000313" key="3">
    <source>
        <dbReference type="Proteomes" id="UP000238541"/>
    </source>
</evidence>
<accession>A0A2S6FEM0</accession>
<dbReference type="CDD" id="cd00397">
    <property type="entry name" value="DNA_BRE_C"/>
    <property type="match status" value="1"/>
</dbReference>
<evidence type="ECO:0000313" key="2">
    <source>
        <dbReference type="EMBL" id="PPK35914.1"/>
    </source>
</evidence>
<dbReference type="InterPro" id="IPR011010">
    <property type="entry name" value="DNA_brk_join_enz"/>
</dbReference>
<name>A0A2S6FEM0_9PSED</name>
<dbReference type="Gene3D" id="1.10.443.10">
    <property type="entry name" value="Intergrase catalytic core"/>
    <property type="match status" value="1"/>
</dbReference>
<dbReference type="GO" id="GO:0015074">
    <property type="term" value="P:DNA integration"/>
    <property type="evidence" value="ECO:0007669"/>
    <property type="project" value="InterPro"/>
</dbReference>
<comment type="caution">
    <text evidence="2">The sequence shown here is derived from an EMBL/GenBank/DDBJ whole genome shotgun (WGS) entry which is preliminary data.</text>
</comment>
<evidence type="ECO:0000256" key="1">
    <source>
        <dbReference type="ARBA" id="ARBA00023172"/>
    </source>
</evidence>
<dbReference type="GO" id="GO:0006310">
    <property type="term" value="P:DNA recombination"/>
    <property type="evidence" value="ECO:0007669"/>
    <property type="project" value="UniProtKB-KW"/>
</dbReference>
<dbReference type="RefSeq" id="WP_104451252.1">
    <property type="nucleotide sequence ID" value="NZ_NIRS01000008.1"/>
</dbReference>
<reference evidence="3" key="1">
    <citation type="submission" date="2017-06" db="EMBL/GenBank/DDBJ databases">
        <authorList>
            <person name="Furmanczyk E.M."/>
        </authorList>
    </citation>
    <scope>NUCLEOTIDE SEQUENCE [LARGE SCALE GENOMIC DNA]</scope>
    <source>
        <strain evidence="3">AP3_16</strain>
    </source>
</reference>